<dbReference type="GO" id="GO:0003677">
    <property type="term" value="F:DNA binding"/>
    <property type="evidence" value="ECO:0007669"/>
    <property type="project" value="UniProtKB-KW"/>
</dbReference>
<dbReference type="PROSITE" id="PS51118">
    <property type="entry name" value="HTH_HXLR"/>
    <property type="match status" value="1"/>
</dbReference>
<dbReference type="InterPro" id="IPR036390">
    <property type="entry name" value="WH_DNA-bd_sf"/>
</dbReference>
<dbReference type="PANTHER" id="PTHR33204">
    <property type="entry name" value="TRANSCRIPTIONAL REGULATOR, MARR FAMILY"/>
    <property type="match status" value="1"/>
</dbReference>
<keyword evidence="2" id="KW-0238">DNA-binding</keyword>
<evidence type="ECO:0000256" key="2">
    <source>
        <dbReference type="ARBA" id="ARBA00023125"/>
    </source>
</evidence>
<dbReference type="InterPro" id="IPR036388">
    <property type="entry name" value="WH-like_DNA-bd_sf"/>
</dbReference>
<dbReference type="AlphaFoldDB" id="A0A1F6H3D2"/>
<evidence type="ECO:0000313" key="5">
    <source>
        <dbReference type="EMBL" id="OGH04889.1"/>
    </source>
</evidence>
<evidence type="ECO:0000313" key="6">
    <source>
        <dbReference type="Proteomes" id="UP000177583"/>
    </source>
</evidence>
<comment type="caution">
    <text evidence="5">The sequence shown here is derived from an EMBL/GenBank/DDBJ whole genome shotgun (WGS) entry which is preliminary data.</text>
</comment>
<dbReference type="Proteomes" id="UP000177583">
    <property type="component" value="Unassembled WGS sequence"/>
</dbReference>
<proteinExistence type="predicted"/>
<feature type="domain" description="HTH hxlR-type" evidence="4">
    <location>
        <begin position="14"/>
        <end position="113"/>
    </location>
</feature>
<sequence>MDLLPPKYAKSDSCPVRNILDRFGDKWSVLVILVLGEVGVMRFNELNHQIGDVSQKMLSVTLKTLEADGLVDRKAYLVIPPKVEYQLTPVGQSLLPLVRQLTQWAMVNMETIQRSREAYKNKSVGLEEGKAARPLGGGPVAGKT</sequence>
<keyword evidence="3" id="KW-0804">Transcription</keyword>
<keyword evidence="1" id="KW-0805">Transcription regulation</keyword>
<dbReference type="PANTHER" id="PTHR33204:SF39">
    <property type="entry name" value="TRANSCRIPTIONAL REGULATORY PROTEIN"/>
    <property type="match status" value="1"/>
</dbReference>
<name>A0A1F6H3D2_9PROT</name>
<dbReference type="Gene3D" id="1.10.10.10">
    <property type="entry name" value="Winged helix-like DNA-binding domain superfamily/Winged helix DNA-binding domain"/>
    <property type="match status" value="1"/>
</dbReference>
<gene>
    <name evidence="5" type="ORF">A2557_07885</name>
</gene>
<dbReference type="EMBL" id="MFNF01000001">
    <property type="protein sequence ID" value="OGH04889.1"/>
    <property type="molecule type" value="Genomic_DNA"/>
</dbReference>
<reference evidence="5 6" key="1">
    <citation type="journal article" date="2016" name="Nat. Commun.">
        <title>Thousands of microbial genomes shed light on interconnected biogeochemical processes in an aquifer system.</title>
        <authorList>
            <person name="Anantharaman K."/>
            <person name="Brown C.T."/>
            <person name="Hug L.A."/>
            <person name="Sharon I."/>
            <person name="Castelle C.J."/>
            <person name="Probst A.J."/>
            <person name="Thomas B.C."/>
            <person name="Singh A."/>
            <person name="Wilkins M.J."/>
            <person name="Karaoz U."/>
            <person name="Brodie E.L."/>
            <person name="Williams K.H."/>
            <person name="Hubbard S.S."/>
            <person name="Banfield J.F."/>
        </authorList>
    </citation>
    <scope>NUCLEOTIDE SEQUENCE [LARGE SCALE GENOMIC DNA]</scope>
</reference>
<protein>
    <submittedName>
        <fullName evidence="5">Transcriptional regulator</fullName>
    </submittedName>
</protein>
<evidence type="ECO:0000256" key="3">
    <source>
        <dbReference type="ARBA" id="ARBA00023163"/>
    </source>
</evidence>
<evidence type="ECO:0000256" key="1">
    <source>
        <dbReference type="ARBA" id="ARBA00023015"/>
    </source>
</evidence>
<accession>A0A1F6H3D2</accession>
<evidence type="ECO:0000259" key="4">
    <source>
        <dbReference type="PROSITE" id="PS51118"/>
    </source>
</evidence>
<dbReference type="InterPro" id="IPR002577">
    <property type="entry name" value="HTH_HxlR"/>
</dbReference>
<dbReference type="Pfam" id="PF01638">
    <property type="entry name" value="HxlR"/>
    <property type="match status" value="1"/>
</dbReference>
<organism evidence="5 6">
    <name type="scientific">Candidatus Lambdaproteobacteria bacterium RIFOXYD2_FULL_56_26</name>
    <dbReference type="NCBI Taxonomy" id="1817773"/>
    <lineage>
        <taxon>Bacteria</taxon>
        <taxon>Pseudomonadati</taxon>
        <taxon>Pseudomonadota</taxon>
        <taxon>Candidatus Lambdaproteobacteria</taxon>
    </lineage>
</organism>
<dbReference type="SUPFAM" id="SSF46785">
    <property type="entry name" value="Winged helix' DNA-binding domain"/>
    <property type="match status" value="1"/>
</dbReference>